<evidence type="ECO:0000313" key="1">
    <source>
        <dbReference type="EMBL" id="MPC86567.1"/>
    </source>
</evidence>
<dbReference type="EMBL" id="VSRR010071876">
    <property type="protein sequence ID" value="MPC86567.1"/>
    <property type="molecule type" value="Genomic_DNA"/>
</dbReference>
<name>A0A5B7IYQ4_PORTR</name>
<dbReference type="Proteomes" id="UP000324222">
    <property type="component" value="Unassembled WGS sequence"/>
</dbReference>
<evidence type="ECO:0000313" key="2">
    <source>
        <dbReference type="Proteomes" id="UP000324222"/>
    </source>
</evidence>
<sequence length="43" mass="5132">MCLTKHQMLYRASLGHKTCSMQFTVKRLPRISRMVNLMRITIH</sequence>
<gene>
    <name evidence="1" type="ORF">E2C01_081400</name>
</gene>
<keyword evidence="2" id="KW-1185">Reference proteome</keyword>
<organism evidence="1 2">
    <name type="scientific">Portunus trituberculatus</name>
    <name type="common">Swimming crab</name>
    <name type="synonym">Neptunus trituberculatus</name>
    <dbReference type="NCBI Taxonomy" id="210409"/>
    <lineage>
        <taxon>Eukaryota</taxon>
        <taxon>Metazoa</taxon>
        <taxon>Ecdysozoa</taxon>
        <taxon>Arthropoda</taxon>
        <taxon>Crustacea</taxon>
        <taxon>Multicrustacea</taxon>
        <taxon>Malacostraca</taxon>
        <taxon>Eumalacostraca</taxon>
        <taxon>Eucarida</taxon>
        <taxon>Decapoda</taxon>
        <taxon>Pleocyemata</taxon>
        <taxon>Brachyura</taxon>
        <taxon>Eubrachyura</taxon>
        <taxon>Portunoidea</taxon>
        <taxon>Portunidae</taxon>
        <taxon>Portuninae</taxon>
        <taxon>Portunus</taxon>
    </lineage>
</organism>
<protein>
    <submittedName>
        <fullName evidence="1">Uncharacterized protein</fullName>
    </submittedName>
</protein>
<accession>A0A5B7IYQ4</accession>
<reference evidence="1 2" key="1">
    <citation type="submission" date="2019-05" db="EMBL/GenBank/DDBJ databases">
        <title>Another draft genome of Portunus trituberculatus and its Hox gene families provides insights of decapod evolution.</title>
        <authorList>
            <person name="Jeong J.-H."/>
            <person name="Song I."/>
            <person name="Kim S."/>
            <person name="Choi T."/>
            <person name="Kim D."/>
            <person name="Ryu S."/>
            <person name="Kim W."/>
        </authorList>
    </citation>
    <scope>NUCLEOTIDE SEQUENCE [LARGE SCALE GENOMIC DNA]</scope>
    <source>
        <tissue evidence="1">Muscle</tissue>
    </source>
</reference>
<dbReference type="AlphaFoldDB" id="A0A5B7IYQ4"/>
<proteinExistence type="predicted"/>
<comment type="caution">
    <text evidence="1">The sequence shown here is derived from an EMBL/GenBank/DDBJ whole genome shotgun (WGS) entry which is preliminary data.</text>
</comment>